<keyword evidence="5" id="KW-1185">Reference proteome</keyword>
<evidence type="ECO:0000256" key="1">
    <source>
        <dbReference type="ARBA" id="ARBA00022741"/>
    </source>
</evidence>
<dbReference type="PRINTS" id="PR00038">
    <property type="entry name" value="HTHLUXR"/>
</dbReference>
<dbReference type="GO" id="GO:0003677">
    <property type="term" value="F:DNA binding"/>
    <property type="evidence" value="ECO:0007669"/>
    <property type="project" value="InterPro"/>
</dbReference>
<dbReference type="SUPFAM" id="SSF52540">
    <property type="entry name" value="P-loop containing nucleoside triphosphate hydrolases"/>
    <property type="match status" value="1"/>
</dbReference>
<dbReference type="GO" id="GO:0006355">
    <property type="term" value="P:regulation of DNA-templated transcription"/>
    <property type="evidence" value="ECO:0007669"/>
    <property type="project" value="InterPro"/>
</dbReference>
<dbReference type="AlphaFoldDB" id="A0AA46TFN2"/>
<dbReference type="InterPro" id="IPR027417">
    <property type="entry name" value="P-loop_NTPase"/>
</dbReference>
<keyword evidence="2" id="KW-0067">ATP-binding</keyword>
<organism evidence="4 5">
    <name type="scientific">Solicola gregarius</name>
    <dbReference type="NCBI Taxonomy" id="2908642"/>
    <lineage>
        <taxon>Bacteria</taxon>
        <taxon>Bacillati</taxon>
        <taxon>Actinomycetota</taxon>
        <taxon>Actinomycetes</taxon>
        <taxon>Propionibacteriales</taxon>
        <taxon>Nocardioidaceae</taxon>
        <taxon>Solicola</taxon>
    </lineage>
</organism>
<dbReference type="GO" id="GO:0004016">
    <property type="term" value="F:adenylate cyclase activity"/>
    <property type="evidence" value="ECO:0007669"/>
    <property type="project" value="TreeGrafter"/>
</dbReference>
<dbReference type="SUPFAM" id="SSF46894">
    <property type="entry name" value="C-terminal effector domain of the bipartite response regulators"/>
    <property type="match status" value="1"/>
</dbReference>
<proteinExistence type="predicted"/>
<dbReference type="SUPFAM" id="SSF48452">
    <property type="entry name" value="TPR-like"/>
    <property type="match status" value="1"/>
</dbReference>
<dbReference type="PROSITE" id="PS00622">
    <property type="entry name" value="HTH_LUXR_1"/>
    <property type="match status" value="1"/>
</dbReference>
<evidence type="ECO:0000313" key="5">
    <source>
        <dbReference type="Proteomes" id="UP001164390"/>
    </source>
</evidence>
<dbReference type="Pfam" id="PF00196">
    <property type="entry name" value="GerE"/>
    <property type="match status" value="1"/>
</dbReference>
<dbReference type="KEGG" id="sgrg:L0C25_17375"/>
<dbReference type="InterPro" id="IPR011990">
    <property type="entry name" value="TPR-like_helical_dom_sf"/>
</dbReference>
<dbReference type="InterPro" id="IPR016032">
    <property type="entry name" value="Sig_transdc_resp-reg_C-effctor"/>
</dbReference>
<accession>A0AA46TFN2</accession>
<evidence type="ECO:0000313" key="4">
    <source>
        <dbReference type="EMBL" id="UYM04295.1"/>
    </source>
</evidence>
<dbReference type="Pfam" id="PF13191">
    <property type="entry name" value="AAA_16"/>
    <property type="match status" value="1"/>
</dbReference>
<evidence type="ECO:0000256" key="2">
    <source>
        <dbReference type="ARBA" id="ARBA00022840"/>
    </source>
</evidence>
<gene>
    <name evidence="4" type="ORF">L0C25_17375</name>
</gene>
<dbReference type="GO" id="GO:0005524">
    <property type="term" value="F:ATP binding"/>
    <property type="evidence" value="ECO:0007669"/>
    <property type="project" value="UniProtKB-KW"/>
</dbReference>
<dbReference type="SMART" id="SM00421">
    <property type="entry name" value="HTH_LUXR"/>
    <property type="match status" value="1"/>
</dbReference>
<protein>
    <submittedName>
        <fullName evidence="4">AAA family ATPase</fullName>
    </submittedName>
</protein>
<reference evidence="4" key="1">
    <citation type="submission" date="2022-01" db="EMBL/GenBank/DDBJ databases">
        <title>Nocardioidaceae gen. sp. A5X3R13.</title>
        <authorList>
            <person name="Lopez Marin M.A."/>
            <person name="Uhlik O."/>
        </authorList>
    </citation>
    <scope>NUCLEOTIDE SEQUENCE</scope>
    <source>
        <strain evidence="4">A5X3R13</strain>
    </source>
</reference>
<dbReference type="EMBL" id="CP094970">
    <property type="protein sequence ID" value="UYM04295.1"/>
    <property type="molecule type" value="Genomic_DNA"/>
</dbReference>
<dbReference type="CDD" id="cd06170">
    <property type="entry name" value="LuxR_C_like"/>
    <property type="match status" value="1"/>
</dbReference>
<dbReference type="PANTHER" id="PTHR16305">
    <property type="entry name" value="TESTICULAR SOLUBLE ADENYLYL CYCLASE"/>
    <property type="match status" value="1"/>
</dbReference>
<dbReference type="InterPro" id="IPR041664">
    <property type="entry name" value="AAA_16"/>
</dbReference>
<feature type="domain" description="HTH luxR-type" evidence="3">
    <location>
        <begin position="912"/>
        <end position="977"/>
    </location>
</feature>
<dbReference type="InterPro" id="IPR000792">
    <property type="entry name" value="Tscrpt_reg_LuxR_C"/>
</dbReference>
<dbReference type="InterPro" id="IPR036388">
    <property type="entry name" value="WH-like_DNA-bd_sf"/>
</dbReference>
<dbReference type="GO" id="GO:0005737">
    <property type="term" value="C:cytoplasm"/>
    <property type="evidence" value="ECO:0007669"/>
    <property type="project" value="TreeGrafter"/>
</dbReference>
<keyword evidence="1" id="KW-0547">Nucleotide-binding</keyword>
<dbReference type="Gene3D" id="1.25.40.10">
    <property type="entry name" value="Tetratricopeptide repeat domain"/>
    <property type="match status" value="1"/>
</dbReference>
<sequence length="980" mass="106171">MTDTSVGVRPLVGRSGELTRLAGLTGVSGGGARGGAVLLAGDAGVGKTRLLGELVERARDADRCVLVGHCLDFGDSALPYLPFTEVFGELAASEPEVIAELAEELPAVRRLLPHQRVMTGEHEDVTHLDRSELFEAVYRALDRLAAARPLLVVVEDVHWADSSTRELLTFLFTRTFAAPVAIVASYRSDDLHRRHPLRRLVAEWSRLAGVTRFNLTGLGDADVRSLVRTLHPDPMPESDVNTIIARAEGNAFFTEELVGAAEFGRGTMPDDLAELMLIRLDRLDDDARTAVRASAGAGRRVSYALLSRVTDLEPERLDVALRQAVEHNVLVQAGDGYAFRHALLGEAVYEDLLPGERVRLHARYAEALRSREVGGTAADLARHARAAHDVETALRASIEAGDDAMSVGGPEEAAQHYETALELLAHLDESTLDSALDVDPVDLTVKAGDAITVAGSPHRAVGVVREQLLQRDSTLEESDRVRLLVALVRAAFVSETDVDVLPLTTEALSLVSTEPTPLRAQVLGVHALANVERQRDDEAVRWAEEAIRIGNELGLPQVVADARTTIGRLDARIGDPESSKRTLRSVIEHARETDNLVGEMKGLHQLGSVHHEAGEFDDALATYIAAYETARDAGRPWAPYGFDGRVLAALTAYIAGDWDHVKRITDVRGESPPPLAEANLAAIGMLVAAGRGHAKALDLSPSIRPWWFRDGMIAVQCGGAEIDLQGDRGDVDAAIETYEDIAKAVTSLQWVWFPARVRLSALLLGQLANHASGMPEGERQKTDSRIDQLIASADDVMRESRERRRPMGPEGMAWHARVQAEALRLRWLLGVDPPAEDELVASWEAAVASFEEFGHVFELARSRTRLASVLRAVGRRTDARQLADAARDVATALRAEPLLVELRAIGSTGHRGPSTDVTLTPREQEILALVAQGRSNAEIGRQLYISAKTVSVHVSNILSKLGASSRTEAAALARTQGLLP</sequence>
<evidence type="ECO:0000259" key="3">
    <source>
        <dbReference type="PROSITE" id="PS50043"/>
    </source>
</evidence>
<dbReference type="Proteomes" id="UP001164390">
    <property type="component" value="Chromosome"/>
</dbReference>
<dbReference type="Gene3D" id="1.10.10.10">
    <property type="entry name" value="Winged helix-like DNA-binding domain superfamily/Winged helix DNA-binding domain"/>
    <property type="match status" value="1"/>
</dbReference>
<dbReference type="PANTHER" id="PTHR16305:SF35">
    <property type="entry name" value="TRANSCRIPTIONAL ACTIVATOR DOMAIN"/>
    <property type="match status" value="1"/>
</dbReference>
<dbReference type="PROSITE" id="PS50043">
    <property type="entry name" value="HTH_LUXR_2"/>
    <property type="match status" value="1"/>
</dbReference>
<dbReference type="RefSeq" id="WP_271632968.1">
    <property type="nucleotide sequence ID" value="NZ_CP094970.1"/>
</dbReference>
<name>A0AA46TFN2_9ACTN</name>